<evidence type="ECO:0000256" key="1">
    <source>
        <dbReference type="SAM" id="MobiDB-lite"/>
    </source>
</evidence>
<dbReference type="EMBL" id="LAZR01023514">
    <property type="protein sequence ID" value="KKL78263.1"/>
    <property type="molecule type" value="Genomic_DNA"/>
</dbReference>
<feature type="compositionally biased region" description="Polar residues" evidence="1">
    <location>
        <begin position="108"/>
        <end position="121"/>
    </location>
</feature>
<sequence length="218" mass="23322">MGYERDVDLRVQNFETEQFQPAKATNKGEIFTADWYVANLLKGNVFSVNVGTVTGPVTAAGTVATTTPDLHLQIPTNTKIFPVSLAVNIDLAIDDTNLEIVAAISNGRDSSPTGGTSQTILNRNNRNGNGSNCIAQSDVTGITSMVTDRDYLEFFRVNGTFGATPVAAQSEEGQPMSYTWRATEDGPLVATGPSELALMIGKSTFAYFATLTWVELAA</sequence>
<dbReference type="AlphaFoldDB" id="A0A0F9EVW4"/>
<reference evidence="2" key="1">
    <citation type="journal article" date="2015" name="Nature">
        <title>Complex archaea that bridge the gap between prokaryotes and eukaryotes.</title>
        <authorList>
            <person name="Spang A."/>
            <person name="Saw J.H."/>
            <person name="Jorgensen S.L."/>
            <person name="Zaremba-Niedzwiedzka K."/>
            <person name="Martijn J."/>
            <person name="Lind A.E."/>
            <person name="van Eijk R."/>
            <person name="Schleper C."/>
            <person name="Guy L."/>
            <person name="Ettema T.J."/>
        </authorList>
    </citation>
    <scope>NUCLEOTIDE SEQUENCE</scope>
</reference>
<organism evidence="2">
    <name type="scientific">marine sediment metagenome</name>
    <dbReference type="NCBI Taxonomy" id="412755"/>
    <lineage>
        <taxon>unclassified sequences</taxon>
        <taxon>metagenomes</taxon>
        <taxon>ecological metagenomes</taxon>
    </lineage>
</organism>
<evidence type="ECO:0000313" key="2">
    <source>
        <dbReference type="EMBL" id="KKL78263.1"/>
    </source>
</evidence>
<gene>
    <name evidence="2" type="ORF">LCGC14_2026590</name>
</gene>
<name>A0A0F9EVW4_9ZZZZ</name>
<proteinExistence type="predicted"/>
<accession>A0A0F9EVW4</accession>
<comment type="caution">
    <text evidence="2">The sequence shown here is derived from an EMBL/GenBank/DDBJ whole genome shotgun (WGS) entry which is preliminary data.</text>
</comment>
<protein>
    <submittedName>
        <fullName evidence="2">Uncharacterized protein</fullName>
    </submittedName>
</protein>
<feature type="region of interest" description="Disordered" evidence="1">
    <location>
        <begin position="108"/>
        <end position="127"/>
    </location>
</feature>